<proteinExistence type="predicted"/>
<dbReference type="NCBIfam" id="TIGR00231">
    <property type="entry name" value="small_GTP"/>
    <property type="match status" value="1"/>
</dbReference>
<reference evidence="5 6" key="1">
    <citation type="submission" date="2018-06" db="EMBL/GenBank/DDBJ databases">
        <authorList>
            <consortium name="Pathogen Informatics"/>
            <person name="Doyle S."/>
        </authorList>
    </citation>
    <scope>NUCLEOTIDE SEQUENCE [LARGE SCALE GENOMIC DNA]</scope>
    <source>
        <strain evidence="5 6">NCTC13316</strain>
    </source>
</reference>
<dbReference type="Pfam" id="PF08477">
    <property type="entry name" value="Roc"/>
    <property type="match status" value="1"/>
</dbReference>
<dbReference type="EMBL" id="UGOD01000001">
    <property type="protein sequence ID" value="STX52344.1"/>
    <property type="molecule type" value="Genomic_DNA"/>
</dbReference>
<organism evidence="5 6">
    <name type="scientific">Legionella busanensis</name>
    <dbReference type="NCBI Taxonomy" id="190655"/>
    <lineage>
        <taxon>Bacteria</taxon>
        <taxon>Pseudomonadati</taxon>
        <taxon>Pseudomonadota</taxon>
        <taxon>Gammaproteobacteria</taxon>
        <taxon>Legionellales</taxon>
        <taxon>Legionellaceae</taxon>
        <taxon>Legionella</taxon>
    </lineage>
</organism>
<gene>
    <name evidence="5" type="ORF">NCTC13316_02457</name>
</gene>
<dbReference type="InterPro" id="IPR041234">
    <property type="entry name" value="RavJ-like_C"/>
</dbReference>
<feature type="region of interest" description="Disordered" evidence="3">
    <location>
        <begin position="176"/>
        <end position="203"/>
    </location>
</feature>
<evidence type="ECO:0000313" key="5">
    <source>
        <dbReference type="EMBL" id="STX52344.1"/>
    </source>
</evidence>
<dbReference type="PRINTS" id="PR00449">
    <property type="entry name" value="RASTRNSFRMNG"/>
</dbReference>
<dbReference type="SUPFAM" id="SSF52540">
    <property type="entry name" value="P-loop containing nucleoside triphosphate hydrolases"/>
    <property type="match status" value="1"/>
</dbReference>
<dbReference type="InterPro" id="IPR027417">
    <property type="entry name" value="P-loop_NTPase"/>
</dbReference>
<protein>
    <submittedName>
        <fullName evidence="5">Rho GTPase (Miro-like)</fullName>
    </submittedName>
</protein>
<dbReference type="PANTHER" id="PTHR24073">
    <property type="entry name" value="DRAB5-RELATED"/>
    <property type="match status" value="1"/>
</dbReference>
<dbReference type="RefSeq" id="WP_115331909.1">
    <property type="nucleotide sequence ID" value="NZ_CAAAHP010000005.1"/>
</dbReference>
<keyword evidence="1" id="KW-0547">Nucleotide-binding</keyword>
<name>A0A378JMA2_9GAMM</name>
<feature type="domain" description="RavJ-like C-terminal" evidence="4">
    <location>
        <begin position="203"/>
        <end position="313"/>
    </location>
</feature>
<feature type="compositionally biased region" description="Basic and acidic residues" evidence="3">
    <location>
        <begin position="176"/>
        <end position="200"/>
    </location>
</feature>
<dbReference type="Gene3D" id="3.40.50.300">
    <property type="entry name" value="P-loop containing nucleotide triphosphate hydrolases"/>
    <property type="match status" value="1"/>
</dbReference>
<evidence type="ECO:0000259" key="4">
    <source>
        <dbReference type="Pfam" id="PF18493"/>
    </source>
</evidence>
<dbReference type="GO" id="GO:0005525">
    <property type="term" value="F:GTP binding"/>
    <property type="evidence" value="ECO:0007669"/>
    <property type="project" value="UniProtKB-KW"/>
</dbReference>
<keyword evidence="6" id="KW-1185">Reference proteome</keyword>
<dbReference type="Pfam" id="PF18493">
    <property type="entry name" value="DUF5617"/>
    <property type="match status" value="1"/>
</dbReference>
<keyword evidence="2" id="KW-0342">GTP-binding</keyword>
<dbReference type="AlphaFoldDB" id="A0A378JMA2"/>
<evidence type="ECO:0000256" key="2">
    <source>
        <dbReference type="ARBA" id="ARBA00023134"/>
    </source>
</evidence>
<accession>A0A378JMA2</accession>
<evidence type="ECO:0000313" key="6">
    <source>
        <dbReference type="Proteomes" id="UP000254794"/>
    </source>
</evidence>
<evidence type="ECO:0000256" key="1">
    <source>
        <dbReference type="ARBA" id="ARBA00022741"/>
    </source>
</evidence>
<dbReference type="InterPro" id="IPR005225">
    <property type="entry name" value="Small_GTP-bd"/>
</dbReference>
<dbReference type="OrthoDB" id="5654109at2"/>
<evidence type="ECO:0000256" key="3">
    <source>
        <dbReference type="SAM" id="MobiDB-lite"/>
    </source>
</evidence>
<sequence>MKMKFVMKGEQGSGKTTFIDLLLGRKFEKKYQATLGLSLETVKVNNEGKVEFWDMSGDPSDSQLTTWYDKHHEKTDVFFYCVDLSQHLNTTDINKKLSQLKESYPDAIIILVGTKVDKLKETTTIKAEFKAAVQKKLEPFKENVHETLITSAKDGYISCKTLPNLLTIIENSKPKLDEQKAERQRQEEEKQRRDEIHNDSKYPNSYKSIWKKTENQHSELTQSKQDYHCTVQLLRDYCKTNPSDSILFSKVKLMFSFKLRNHTTTIRQFLQEYERSSGREENVDALLKALSKKLKGQPIDVEGSLYRRLDYIQKLTQSTSVAFGEKFAENVGRTINPPY</sequence>
<dbReference type="Proteomes" id="UP000254794">
    <property type="component" value="Unassembled WGS sequence"/>
</dbReference>